<gene>
    <name evidence="3" type="ORF">BG20_I1445</name>
</gene>
<dbReference type="Pfam" id="PF13455">
    <property type="entry name" value="MUG113"/>
    <property type="match status" value="1"/>
</dbReference>
<feature type="region of interest" description="Disordered" evidence="1">
    <location>
        <begin position="216"/>
        <end position="236"/>
    </location>
</feature>
<keyword evidence="4" id="KW-1185">Reference proteome</keyword>
<dbReference type="EMBL" id="AHJG01000002">
    <property type="protein sequence ID" value="EPA06871.1"/>
    <property type="molecule type" value="Genomic_DNA"/>
</dbReference>
<reference evidence="3 4" key="1">
    <citation type="journal article" date="2012" name="J. Bacteriol.">
        <title>Genome Sequence of "Candidatus Nitrosoarchaeum limnia" BG20, a Low-Salinity Ammonia-Oxidizing Archaeon from the San Francisco Bay Estuary.</title>
        <authorList>
            <person name="Mosier A.C."/>
            <person name="Allen E.E."/>
            <person name="Kim M."/>
            <person name="Ferriera S."/>
            <person name="Francis C.A."/>
        </authorList>
    </citation>
    <scope>NUCLEOTIDE SEQUENCE [LARGE SCALE GENOMIC DNA]</scope>
    <source>
        <strain evidence="3 4">BG20</strain>
    </source>
</reference>
<name>S2EC33_9ARCH</name>
<dbReference type="InterPro" id="IPR018306">
    <property type="entry name" value="Phage_T5_Orf172_DNA-bd"/>
</dbReference>
<sequence length="236" mass="27557">MVTFATIKTLDDKWRIHVHREGREFVYKTDNFPSAILAMKDAKRWANWADNLPKNKADSIYYIMGIPETWAGPSPGNQAFSGLHMKIGRSKNVRKRLQNLKTGTSDDLYLLALEPGSPTIEKIRHKQFVSDRRKGEWFVCTPKLFQHVIYTWGKNNLLPREHQNRWFLMIERIQAYREIRKLVGFTPEMVNPSINEEWKGSVFMDFVFRDIVQKDSSYDDSKPSANSTSKKTKGKK</sequence>
<comment type="caution">
    <text evidence="3">The sequence shown here is derived from an EMBL/GenBank/DDBJ whole genome shotgun (WGS) entry which is preliminary data.</text>
</comment>
<accession>S2EC33</accession>
<dbReference type="RefSeq" id="WP_010189367.1">
    <property type="nucleotide sequence ID" value="NZ_AHJG01000002.1"/>
</dbReference>
<dbReference type="AlphaFoldDB" id="S2EC33"/>
<feature type="domain" description="Bacteriophage T5 Orf172 DNA-binding" evidence="2">
    <location>
        <begin position="79"/>
        <end position="152"/>
    </location>
</feature>
<evidence type="ECO:0000313" key="3">
    <source>
        <dbReference type="EMBL" id="EPA06871.1"/>
    </source>
</evidence>
<evidence type="ECO:0000259" key="2">
    <source>
        <dbReference type="SMART" id="SM00974"/>
    </source>
</evidence>
<organism evidence="3 4">
    <name type="scientific">Candidatus Nitrosarchaeum limnium BG20</name>
    <dbReference type="NCBI Taxonomy" id="859192"/>
    <lineage>
        <taxon>Archaea</taxon>
        <taxon>Nitrososphaerota</taxon>
        <taxon>Nitrososphaeria</taxon>
        <taxon>Nitrosopumilales</taxon>
        <taxon>Nitrosopumilaceae</taxon>
        <taxon>Nitrosarchaeum</taxon>
    </lineage>
</organism>
<evidence type="ECO:0000313" key="4">
    <source>
        <dbReference type="Proteomes" id="UP000014065"/>
    </source>
</evidence>
<protein>
    <recommendedName>
        <fullName evidence="2">Bacteriophage T5 Orf172 DNA-binding domain-containing protein</fullName>
    </recommendedName>
</protein>
<proteinExistence type="predicted"/>
<dbReference type="SMART" id="SM00974">
    <property type="entry name" value="T5orf172"/>
    <property type="match status" value="1"/>
</dbReference>
<evidence type="ECO:0000256" key="1">
    <source>
        <dbReference type="SAM" id="MobiDB-lite"/>
    </source>
</evidence>
<dbReference type="Proteomes" id="UP000014065">
    <property type="component" value="Unassembled WGS sequence"/>
</dbReference>